<accession>A0A0H2RC97</accession>
<evidence type="ECO:0000313" key="1">
    <source>
        <dbReference type="EMBL" id="KLO09414.1"/>
    </source>
</evidence>
<keyword evidence="2" id="KW-1185">Reference proteome</keyword>
<protein>
    <submittedName>
        <fullName evidence="1">Uncharacterized protein</fullName>
    </submittedName>
</protein>
<dbReference type="EMBL" id="KQ086056">
    <property type="protein sequence ID" value="KLO09414.1"/>
    <property type="molecule type" value="Genomic_DNA"/>
</dbReference>
<organism evidence="1 2">
    <name type="scientific">Schizopora paradoxa</name>
    <dbReference type="NCBI Taxonomy" id="27342"/>
    <lineage>
        <taxon>Eukaryota</taxon>
        <taxon>Fungi</taxon>
        <taxon>Dikarya</taxon>
        <taxon>Basidiomycota</taxon>
        <taxon>Agaricomycotina</taxon>
        <taxon>Agaricomycetes</taxon>
        <taxon>Hymenochaetales</taxon>
        <taxon>Schizoporaceae</taxon>
        <taxon>Schizopora</taxon>
    </lineage>
</organism>
<proteinExistence type="predicted"/>
<dbReference type="AlphaFoldDB" id="A0A0H2RC97"/>
<dbReference type="InParanoid" id="A0A0H2RC97"/>
<name>A0A0H2RC97_9AGAM</name>
<sequence>MIYFLAFFNLTKSPSTGRTRGRCKQRRGIQSSCRFRSSENLGVVALAELKLWLPLLLLAAFSSPFLFVDPKANGFDLTSSDRTASY</sequence>
<reference evidence="1 2" key="1">
    <citation type="submission" date="2015-04" db="EMBL/GenBank/DDBJ databases">
        <title>Complete genome sequence of Schizopora paradoxa KUC8140, a cosmopolitan wood degrader in East Asia.</title>
        <authorList>
            <consortium name="DOE Joint Genome Institute"/>
            <person name="Min B."/>
            <person name="Park H."/>
            <person name="Jang Y."/>
            <person name="Kim J.-J."/>
            <person name="Kim K.H."/>
            <person name="Pangilinan J."/>
            <person name="Lipzen A."/>
            <person name="Riley R."/>
            <person name="Grigoriev I.V."/>
            <person name="Spatafora J.W."/>
            <person name="Choi I.-G."/>
        </authorList>
    </citation>
    <scope>NUCLEOTIDE SEQUENCE [LARGE SCALE GENOMIC DNA]</scope>
    <source>
        <strain evidence="1 2">KUC8140</strain>
    </source>
</reference>
<gene>
    <name evidence="1" type="ORF">SCHPADRAFT_566051</name>
</gene>
<dbReference type="Proteomes" id="UP000053477">
    <property type="component" value="Unassembled WGS sequence"/>
</dbReference>
<evidence type="ECO:0000313" key="2">
    <source>
        <dbReference type="Proteomes" id="UP000053477"/>
    </source>
</evidence>